<name>I4HEW4_MICAE</name>
<organism evidence="1 2">
    <name type="scientific">Microcystis aeruginosa PCC 9807</name>
    <dbReference type="NCBI Taxonomy" id="1160283"/>
    <lineage>
        <taxon>Bacteria</taxon>
        <taxon>Bacillati</taxon>
        <taxon>Cyanobacteriota</taxon>
        <taxon>Cyanophyceae</taxon>
        <taxon>Oscillatoriophycideae</taxon>
        <taxon>Chroococcales</taxon>
        <taxon>Microcystaceae</taxon>
        <taxon>Microcystis</taxon>
    </lineage>
</organism>
<dbReference type="Proteomes" id="UP000003613">
    <property type="component" value="Unassembled WGS sequence"/>
</dbReference>
<accession>I4HEW4</accession>
<evidence type="ECO:0000313" key="1">
    <source>
        <dbReference type="EMBL" id="CCI20588.1"/>
    </source>
</evidence>
<evidence type="ECO:0000313" key="2">
    <source>
        <dbReference type="Proteomes" id="UP000003613"/>
    </source>
</evidence>
<dbReference type="EMBL" id="CAIM01000766">
    <property type="protein sequence ID" value="CCI20588.1"/>
    <property type="molecule type" value="Genomic_DNA"/>
</dbReference>
<reference evidence="1 2" key="1">
    <citation type="submission" date="2012-04" db="EMBL/GenBank/DDBJ databases">
        <authorList>
            <person name="Genoscope - CEA"/>
        </authorList>
    </citation>
    <scope>NUCLEOTIDE SEQUENCE [LARGE SCALE GENOMIC DNA]</scope>
    <source>
        <strain evidence="1 2">9807</strain>
    </source>
</reference>
<dbReference type="HOGENOM" id="CLU_3292431_0_0_3"/>
<comment type="caution">
    <text evidence="1">The sequence shown here is derived from an EMBL/GenBank/DDBJ whole genome shotgun (WGS) entry which is preliminary data.</text>
</comment>
<dbReference type="AlphaFoldDB" id="I4HEW4"/>
<sequence length="40" mass="4819">MIISCKVIILPLNYFPYILIIFQDDFMVNICDYYLNSQKI</sequence>
<gene>
    <name evidence="1" type="ORF">MICAF_840010</name>
</gene>
<proteinExistence type="predicted"/>
<protein>
    <submittedName>
        <fullName evidence="1">Uncharacterized protein</fullName>
    </submittedName>
</protein>